<organism evidence="3 4">
    <name type="scientific">Oryzihumus leptocrescens</name>
    <dbReference type="NCBI Taxonomy" id="297536"/>
    <lineage>
        <taxon>Bacteria</taxon>
        <taxon>Bacillati</taxon>
        <taxon>Actinomycetota</taxon>
        <taxon>Actinomycetes</taxon>
        <taxon>Micrococcales</taxon>
        <taxon>Intrasporangiaceae</taxon>
        <taxon>Oryzihumus</taxon>
    </lineage>
</organism>
<evidence type="ECO:0000256" key="2">
    <source>
        <dbReference type="SAM" id="Phobius"/>
    </source>
</evidence>
<keyword evidence="4" id="KW-1185">Reference proteome</keyword>
<dbReference type="Proteomes" id="UP000319514">
    <property type="component" value="Unassembled WGS sequence"/>
</dbReference>
<evidence type="ECO:0000256" key="1">
    <source>
        <dbReference type="SAM" id="MobiDB-lite"/>
    </source>
</evidence>
<evidence type="ECO:0000313" key="3">
    <source>
        <dbReference type="EMBL" id="TQL59174.1"/>
    </source>
</evidence>
<proteinExistence type="predicted"/>
<feature type="transmembrane region" description="Helical" evidence="2">
    <location>
        <begin position="103"/>
        <end position="124"/>
    </location>
</feature>
<feature type="compositionally biased region" description="Low complexity" evidence="1">
    <location>
        <begin position="45"/>
        <end position="63"/>
    </location>
</feature>
<reference evidence="3 4" key="1">
    <citation type="submission" date="2019-06" db="EMBL/GenBank/DDBJ databases">
        <title>Sequencing the genomes of 1000 actinobacteria strains.</title>
        <authorList>
            <person name="Klenk H.-P."/>
        </authorList>
    </citation>
    <scope>NUCLEOTIDE SEQUENCE [LARGE SCALE GENOMIC DNA]</scope>
    <source>
        <strain evidence="3 4">DSM 18082</strain>
    </source>
</reference>
<comment type="caution">
    <text evidence="3">The sequence shown here is derived from an EMBL/GenBank/DDBJ whole genome shotgun (WGS) entry which is preliminary data.</text>
</comment>
<feature type="region of interest" description="Disordered" evidence="1">
    <location>
        <begin position="1"/>
        <end position="69"/>
    </location>
</feature>
<dbReference type="AlphaFoldDB" id="A0A542ZFR4"/>
<gene>
    <name evidence="3" type="ORF">FB474_0522</name>
</gene>
<keyword evidence="2" id="KW-0812">Transmembrane</keyword>
<keyword evidence="2" id="KW-0472">Membrane</keyword>
<name>A0A542ZFR4_9MICO</name>
<dbReference type="EMBL" id="VFOQ01000001">
    <property type="protein sequence ID" value="TQL59174.1"/>
    <property type="molecule type" value="Genomic_DNA"/>
</dbReference>
<sequence length="133" mass="13514">MDQSHDGTEPVEAGDPTQALPSTGEPQDAPSAPVGEDTQRYAESVTPAAAATPAVAPAAPAVTSPERPRGPHAAAILLGVFAIAVAALAILRETTDLTVSWSQLGPGSVIVAGLLLLLIGVVGLTRRERGREH</sequence>
<keyword evidence="2" id="KW-1133">Transmembrane helix</keyword>
<feature type="transmembrane region" description="Helical" evidence="2">
    <location>
        <begin position="73"/>
        <end position="91"/>
    </location>
</feature>
<evidence type="ECO:0000313" key="4">
    <source>
        <dbReference type="Proteomes" id="UP000319514"/>
    </source>
</evidence>
<protein>
    <submittedName>
        <fullName evidence="3">Uncharacterized protein</fullName>
    </submittedName>
</protein>
<accession>A0A542ZFR4</accession>